<feature type="compositionally biased region" description="Basic and acidic residues" evidence="8">
    <location>
        <begin position="11"/>
        <end position="35"/>
    </location>
</feature>
<dbReference type="RefSeq" id="XP_014675094.1">
    <property type="nucleotide sequence ID" value="XM_014819608.1"/>
</dbReference>
<reference evidence="11" key="1">
    <citation type="submission" date="2025-08" db="UniProtKB">
        <authorList>
            <consortium name="RefSeq"/>
        </authorList>
    </citation>
    <scope>IDENTIFICATION</scope>
</reference>
<feature type="compositionally biased region" description="Basic residues" evidence="8">
    <location>
        <begin position="83"/>
        <end position="101"/>
    </location>
</feature>
<feature type="region of interest" description="Disordered" evidence="8">
    <location>
        <begin position="1"/>
        <end position="106"/>
    </location>
</feature>
<evidence type="ECO:0000256" key="1">
    <source>
        <dbReference type="ARBA" id="ARBA00000707"/>
    </source>
</evidence>
<evidence type="ECO:0000256" key="7">
    <source>
        <dbReference type="ARBA" id="ARBA00033460"/>
    </source>
</evidence>
<dbReference type="Proteomes" id="UP000695022">
    <property type="component" value="Unplaced"/>
</dbReference>
<sequence length="477" mass="54647">MTILPKKKTSKEKNDGENVADHTNKSSLGHRDPTHPVHGRTSRARNSPPHWPPHGYREEQRTPHDPGPSVEPVDRLEGPAPQNKRRHLVSPHRHHARKHRSTAQPVAGPYEQSFQIVKEPSAVEIERELEIDVSGYNSGDEYALPAIDMEEEEELERRLEQALKEKNGFEIKRMQEDGACLFRAIADQVYGDEEMNSVVRQQCMDYMSQNREFFSQYITEDFDSYIVRKRLDHCHGNHVEMQALSEMYNRTVEVYQCRNGINPIKLFQSNHRTDSDVIRLSYHKNMHYNSVINPYSATIGVGLGLPSYKPGLADRNLMTEAMKKSEELAIEQAMLEDKVRATDWEATNEAIEEQVARESYLQWLRDNEKRATNEPVSHPGGLGQRTCSSATAATSGGENWWEQPRTSRSPRQRSHPGSPDRPQPMAEDEDVFFAGLTESEWEEQHILAQVLAESQQEYYATMRRHHCKPDDAGATNS</sequence>
<comment type="similarity">
    <text evidence="2">Belongs to the peptidase C85 family.</text>
</comment>
<feature type="compositionally biased region" description="Basic residues" evidence="8">
    <location>
        <begin position="1"/>
        <end position="10"/>
    </location>
</feature>
<feature type="region of interest" description="Disordered" evidence="8">
    <location>
        <begin position="370"/>
        <end position="426"/>
    </location>
</feature>
<dbReference type="SUPFAM" id="SSF54001">
    <property type="entry name" value="Cysteine proteinases"/>
    <property type="match status" value="1"/>
</dbReference>
<evidence type="ECO:0000256" key="6">
    <source>
        <dbReference type="ARBA" id="ARBA00022801"/>
    </source>
</evidence>
<dbReference type="PANTHER" id="PTHR12419">
    <property type="entry name" value="OTU DOMAIN CONTAINING PROTEIN"/>
    <property type="match status" value="1"/>
</dbReference>
<evidence type="ECO:0000256" key="8">
    <source>
        <dbReference type="SAM" id="MobiDB-lite"/>
    </source>
</evidence>
<dbReference type="Pfam" id="PF02338">
    <property type="entry name" value="OTU"/>
    <property type="match status" value="1"/>
</dbReference>
<evidence type="ECO:0000313" key="11">
    <source>
        <dbReference type="RefSeq" id="XP_014675094.1"/>
    </source>
</evidence>
<keyword evidence="10" id="KW-1185">Reference proteome</keyword>
<keyword evidence="5" id="KW-0833">Ubl conjugation pathway</keyword>
<name>A0ABM1ESC3_PRICU</name>
<dbReference type="InterPro" id="IPR050704">
    <property type="entry name" value="Peptidase_C85-like"/>
</dbReference>
<dbReference type="Gene3D" id="3.90.70.80">
    <property type="match status" value="1"/>
</dbReference>
<dbReference type="GeneID" id="106815177"/>
<keyword evidence="6" id="KW-0378">Hydrolase</keyword>
<keyword evidence="4" id="KW-0645">Protease</keyword>
<dbReference type="PROSITE" id="PS50802">
    <property type="entry name" value="OTU"/>
    <property type="match status" value="1"/>
</dbReference>
<feature type="domain" description="OTU" evidence="9">
    <location>
        <begin position="169"/>
        <end position="294"/>
    </location>
</feature>
<feature type="compositionally biased region" description="Polar residues" evidence="8">
    <location>
        <begin position="385"/>
        <end position="397"/>
    </location>
</feature>
<evidence type="ECO:0000256" key="4">
    <source>
        <dbReference type="ARBA" id="ARBA00022670"/>
    </source>
</evidence>
<protein>
    <recommendedName>
        <fullName evidence="3">ubiquitinyl hydrolase 1</fullName>
        <ecNumber evidence="3">3.4.19.12</ecNumber>
    </recommendedName>
    <alternativeName>
        <fullName evidence="7">Deubiquitinating enzyme A</fullName>
    </alternativeName>
</protein>
<dbReference type="InterPro" id="IPR003323">
    <property type="entry name" value="OTU_dom"/>
</dbReference>
<evidence type="ECO:0000259" key="9">
    <source>
        <dbReference type="PROSITE" id="PS50802"/>
    </source>
</evidence>
<accession>A0ABM1ESC3</accession>
<evidence type="ECO:0000256" key="3">
    <source>
        <dbReference type="ARBA" id="ARBA00012759"/>
    </source>
</evidence>
<evidence type="ECO:0000313" key="10">
    <source>
        <dbReference type="Proteomes" id="UP000695022"/>
    </source>
</evidence>
<organism evidence="10 11">
    <name type="scientific">Priapulus caudatus</name>
    <name type="common">Priapulid worm</name>
    <dbReference type="NCBI Taxonomy" id="37621"/>
    <lineage>
        <taxon>Eukaryota</taxon>
        <taxon>Metazoa</taxon>
        <taxon>Ecdysozoa</taxon>
        <taxon>Scalidophora</taxon>
        <taxon>Priapulida</taxon>
        <taxon>Priapulimorpha</taxon>
        <taxon>Priapulimorphida</taxon>
        <taxon>Priapulidae</taxon>
        <taxon>Priapulus</taxon>
    </lineage>
</organism>
<dbReference type="CDD" id="cd22752">
    <property type="entry name" value="OTU_OTUD5-like"/>
    <property type="match status" value="1"/>
</dbReference>
<dbReference type="EC" id="3.4.19.12" evidence="3"/>
<gene>
    <name evidence="11" type="primary">LOC106815177</name>
</gene>
<evidence type="ECO:0000256" key="2">
    <source>
        <dbReference type="ARBA" id="ARBA00010407"/>
    </source>
</evidence>
<dbReference type="InterPro" id="IPR038765">
    <property type="entry name" value="Papain-like_cys_pep_sf"/>
</dbReference>
<proteinExistence type="inferred from homology"/>
<feature type="compositionally biased region" description="Basic and acidic residues" evidence="8">
    <location>
        <begin position="55"/>
        <end position="64"/>
    </location>
</feature>
<dbReference type="PANTHER" id="PTHR12419:SF4">
    <property type="entry name" value="OTU DOMAIN-CONTAINING PROTEIN 5"/>
    <property type="match status" value="1"/>
</dbReference>
<evidence type="ECO:0000256" key="5">
    <source>
        <dbReference type="ARBA" id="ARBA00022786"/>
    </source>
</evidence>
<comment type="catalytic activity">
    <reaction evidence="1">
        <text>Thiol-dependent hydrolysis of ester, thioester, amide, peptide and isopeptide bonds formed by the C-terminal Gly of ubiquitin (a 76-residue protein attached to proteins as an intracellular targeting signal).</text>
        <dbReference type="EC" id="3.4.19.12"/>
    </reaction>
</comment>